<evidence type="ECO:0000256" key="6">
    <source>
        <dbReference type="RuleBase" id="RU004168"/>
    </source>
</evidence>
<evidence type="ECO:0000313" key="9">
    <source>
        <dbReference type="Proteomes" id="UP000245977"/>
    </source>
</evidence>
<dbReference type="InterPro" id="IPR036046">
    <property type="entry name" value="Acylphosphatase-like_dom_sf"/>
</dbReference>
<dbReference type="KEGG" id="adv:DJ533_10960"/>
<dbReference type="EMBL" id="CP029397">
    <property type="protein sequence ID" value="AWL29051.1"/>
    <property type="molecule type" value="Genomic_DNA"/>
</dbReference>
<evidence type="ECO:0000256" key="5">
    <source>
        <dbReference type="PROSITE-ProRule" id="PRU00520"/>
    </source>
</evidence>
<evidence type="ECO:0000256" key="1">
    <source>
        <dbReference type="ARBA" id="ARBA00005614"/>
    </source>
</evidence>
<evidence type="ECO:0000256" key="2">
    <source>
        <dbReference type="ARBA" id="ARBA00012150"/>
    </source>
</evidence>
<organism evidence="8 9">
    <name type="scientific">Acinetobacter defluvii</name>
    <dbReference type="NCBI Taxonomy" id="1871111"/>
    <lineage>
        <taxon>Bacteria</taxon>
        <taxon>Pseudomonadati</taxon>
        <taxon>Pseudomonadota</taxon>
        <taxon>Gammaproteobacteria</taxon>
        <taxon>Moraxellales</taxon>
        <taxon>Moraxellaceae</taxon>
        <taxon>Acinetobacter</taxon>
    </lineage>
</organism>
<name>A0A2S2FDJ6_9GAMM</name>
<comment type="catalytic activity">
    <reaction evidence="4 5">
        <text>an acyl phosphate + H2O = a carboxylate + phosphate + H(+)</text>
        <dbReference type="Rhea" id="RHEA:14965"/>
        <dbReference type="ChEBI" id="CHEBI:15377"/>
        <dbReference type="ChEBI" id="CHEBI:15378"/>
        <dbReference type="ChEBI" id="CHEBI:29067"/>
        <dbReference type="ChEBI" id="CHEBI:43474"/>
        <dbReference type="ChEBI" id="CHEBI:59918"/>
        <dbReference type="EC" id="3.6.1.7"/>
    </reaction>
</comment>
<dbReference type="Pfam" id="PF00708">
    <property type="entry name" value="Acylphosphatase"/>
    <property type="match status" value="1"/>
</dbReference>
<reference evidence="8" key="1">
    <citation type="submission" date="2019-08" db="EMBL/GenBank/DDBJ databases">
        <title>The complete genome of Acinetobacter defluvii strain WCHAD010030.</title>
        <authorList>
            <person name="Hu Y."/>
            <person name="Qin J."/>
            <person name="Feng Y."/>
            <person name="Zong Z."/>
        </authorList>
    </citation>
    <scope>NUCLEOTIDE SEQUENCE</scope>
    <source>
        <strain evidence="8">WCHA30</strain>
    </source>
</reference>
<feature type="active site" evidence="5">
    <location>
        <position position="18"/>
    </location>
</feature>
<sequence length="90" mass="10301">MKAVKLIIQGKVQDVGYRRWFEKEANTLNLKGYVMNLPSGEVEAVVLGNEQDILEIIRHSYVGPLRSQVSSIEQIALVDLPNYHEFTMIR</sequence>
<gene>
    <name evidence="8" type="ORF">DJ533_10960</name>
</gene>
<evidence type="ECO:0000256" key="3">
    <source>
        <dbReference type="ARBA" id="ARBA00015991"/>
    </source>
</evidence>
<dbReference type="RefSeq" id="WP_065995008.1">
    <property type="nucleotide sequence ID" value="NZ_CP029397.2"/>
</dbReference>
<dbReference type="SUPFAM" id="SSF54975">
    <property type="entry name" value="Acylphosphatase/BLUF domain-like"/>
    <property type="match status" value="1"/>
</dbReference>
<feature type="active site" evidence="5">
    <location>
        <position position="36"/>
    </location>
</feature>
<evidence type="ECO:0000256" key="4">
    <source>
        <dbReference type="ARBA" id="ARBA00047645"/>
    </source>
</evidence>
<dbReference type="InterPro" id="IPR001792">
    <property type="entry name" value="Acylphosphatase-like_dom"/>
</dbReference>
<keyword evidence="5" id="KW-0378">Hydrolase</keyword>
<protein>
    <recommendedName>
        <fullName evidence="3 5">acylphosphatase</fullName>
        <ecNumber evidence="2 5">3.6.1.7</ecNumber>
    </recommendedName>
</protein>
<dbReference type="EC" id="3.6.1.7" evidence="2 5"/>
<accession>A0A2S2FDJ6</accession>
<dbReference type="Gene3D" id="3.30.70.100">
    <property type="match status" value="1"/>
</dbReference>
<dbReference type="STRING" id="1871111.GCA_001704615_01132"/>
<dbReference type="GO" id="GO:0003998">
    <property type="term" value="F:acylphosphatase activity"/>
    <property type="evidence" value="ECO:0007669"/>
    <property type="project" value="UniProtKB-EC"/>
</dbReference>
<comment type="similarity">
    <text evidence="1 6">Belongs to the acylphosphatase family.</text>
</comment>
<evidence type="ECO:0000313" key="8">
    <source>
        <dbReference type="EMBL" id="AWL29051.1"/>
    </source>
</evidence>
<proteinExistence type="inferred from homology"/>
<dbReference type="InterPro" id="IPR020456">
    <property type="entry name" value="Acylphosphatase"/>
</dbReference>
<evidence type="ECO:0000259" key="7">
    <source>
        <dbReference type="PROSITE" id="PS51160"/>
    </source>
</evidence>
<dbReference type="OrthoDB" id="5295388at2"/>
<dbReference type="PANTHER" id="PTHR47268">
    <property type="entry name" value="ACYLPHOSPHATASE"/>
    <property type="match status" value="1"/>
</dbReference>
<dbReference type="AlphaFoldDB" id="A0A2S2FDJ6"/>
<dbReference type="PROSITE" id="PS00151">
    <property type="entry name" value="ACYLPHOSPHATASE_2"/>
    <property type="match status" value="1"/>
</dbReference>
<dbReference type="PROSITE" id="PS51160">
    <property type="entry name" value="ACYLPHOSPHATASE_3"/>
    <property type="match status" value="1"/>
</dbReference>
<dbReference type="InterPro" id="IPR017968">
    <property type="entry name" value="Acylphosphatase_CS"/>
</dbReference>
<dbReference type="PANTHER" id="PTHR47268:SF4">
    <property type="entry name" value="ACYLPHOSPHATASE"/>
    <property type="match status" value="1"/>
</dbReference>
<dbReference type="Proteomes" id="UP000245977">
    <property type="component" value="Chromosome"/>
</dbReference>
<feature type="domain" description="Acylphosphatase-like" evidence="7">
    <location>
        <begin position="3"/>
        <end position="90"/>
    </location>
</feature>
<keyword evidence="9" id="KW-1185">Reference proteome</keyword>